<accession>A0A450SYC2</accession>
<dbReference type="EMBL" id="CAADEW010000087">
    <property type="protein sequence ID" value="VFJ59003.1"/>
    <property type="molecule type" value="Genomic_DNA"/>
</dbReference>
<organism evidence="1">
    <name type="scientific">Candidatus Kentrum sp. FW</name>
    <dbReference type="NCBI Taxonomy" id="2126338"/>
    <lineage>
        <taxon>Bacteria</taxon>
        <taxon>Pseudomonadati</taxon>
        <taxon>Pseudomonadota</taxon>
        <taxon>Gammaproteobacteria</taxon>
        <taxon>Candidatus Kentrum</taxon>
    </lineage>
</organism>
<sequence length="34" mass="3934">MLGRYINDTIMDPGVELDDLHGDFLYWVNEFTGS</sequence>
<reference evidence="1" key="1">
    <citation type="submission" date="2019-02" db="EMBL/GenBank/DDBJ databases">
        <authorList>
            <person name="Gruber-Vodicka R. H."/>
            <person name="Seah K. B. B."/>
        </authorList>
    </citation>
    <scope>NUCLEOTIDE SEQUENCE</scope>
    <source>
        <strain evidence="1">BECK_BZ15</strain>
    </source>
</reference>
<dbReference type="AlphaFoldDB" id="A0A450SYC2"/>
<evidence type="ECO:0000313" key="1">
    <source>
        <dbReference type="EMBL" id="VFJ59003.1"/>
    </source>
</evidence>
<protein>
    <submittedName>
        <fullName evidence="1">Uncharacterized protein</fullName>
    </submittedName>
</protein>
<proteinExistence type="predicted"/>
<name>A0A450SYC2_9GAMM</name>
<gene>
    <name evidence="1" type="ORF">BECKFW1821A_GA0114235_108710</name>
</gene>